<dbReference type="STRING" id="5217.A0A4Q1BMG1"/>
<organism evidence="6 7">
    <name type="scientific">Tremella mesenterica</name>
    <name type="common">Jelly fungus</name>
    <dbReference type="NCBI Taxonomy" id="5217"/>
    <lineage>
        <taxon>Eukaryota</taxon>
        <taxon>Fungi</taxon>
        <taxon>Dikarya</taxon>
        <taxon>Basidiomycota</taxon>
        <taxon>Agaricomycotina</taxon>
        <taxon>Tremellomycetes</taxon>
        <taxon>Tremellales</taxon>
        <taxon>Tremellaceae</taxon>
        <taxon>Tremella</taxon>
    </lineage>
</organism>
<evidence type="ECO:0000259" key="5">
    <source>
        <dbReference type="Pfam" id="PF12295"/>
    </source>
</evidence>
<comment type="subcellular location">
    <subcellularLocation>
        <location evidence="1">Nucleus</location>
    </subcellularLocation>
</comment>
<comment type="caution">
    <text evidence="6">The sequence shown here is derived from an EMBL/GenBank/DDBJ whole genome shotgun (WGS) entry which is preliminary data.</text>
</comment>
<evidence type="ECO:0000313" key="7">
    <source>
        <dbReference type="Proteomes" id="UP000289152"/>
    </source>
</evidence>
<dbReference type="Pfam" id="PF11935">
    <property type="entry name" value="SYMPK_PTA1_N"/>
    <property type="match status" value="1"/>
</dbReference>
<dbReference type="InterPro" id="IPR032460">
    <property type="entry name" value="Symplekin/Pta1_N"/>
</dbReference>
<dbReference type="InParanoid" id="A0A4Q1BMG1"/>
<accession>A0A4Q1BMG1</accession>
<dbReference type="Gene3D" id="1.25.10.10">
    <property type="entry name" value="Leucine-rich Repeat Variant"/>
    <property type="match status" value="1"/>
</dbReference>
<dbReference type="FunCoup" id="A0A4Q1BMG1">
    <property type="interactions" value="371"/>
</dbReference>
<feature type="domain" description="Symplekin C-terminal" evidence="5">
    <location>
        <begin position="846"/>
        <end position="1018"/>
    </location>
</feature>
<evidence type="ECO:0000256" key="1">
    <source>
        <dbReference type="ARBA" id="ARBA00004123"/>
    </source>
</evidence>
<protein>
    <recommendedName>
        <fullName evidence="8">Symplekin</fullName>
    </recommendedName>
</protein>
<dbReference type="InterPro" id="IPR011989">
    <property type="entry name" value="ARM-like"/>
</dbReference>
<evidence type="ECO:0008006" key="8">
    <source>
        <dbReference type="Google" id="ProtNLM"/>
    </source>
</evidence>
<evidence type="ECO:0000259" key="4">
    <source>
        <dbReference type="Pfam" id="PF11935"/>
    </source>
</evidence>
<dbReference type="PANTHER" id="PTHR15245">
    <property type="entry name" value="SYMPLEKIN-RELATED"/>
    <property type="match status" value="1"/>
</dbReference>
<dbReference type="PANTHER" id="PTHR15245:SF20">
    <property type="entry name" value="SYMPLEKIN"/>
    <property type="match status" value="1"/>
</dbReference>
<dbReference type="OrthoDB" id="331600at2759"/>
<reference evidence="6 7" key="1">
    <citation type="submission" date="2016-06" db="EMBL/GenBank/DDBJ databases">
        <title>Evolution of pathogenesis and genome organization in the Tremellales.</title>
        <authorList>
            <person name="Cuomo C."/>
            <person name="Litvintseva A."/>
            <person name="Heitman J."/>
            <person name="Chen Y."/>
            <person name="Sun S."/>
            <person name="Springer D."/>
            <person name="Dromer F."/>
            <person name="Young S."/>
            <person name="Zeng Q."/>
            <person name="Chapman S."/>
            <person name="Gujja S."/>
            <person name="Saif S."/>
            <person name="Birren B."/>
        </authorList>
    </citation>
    <scope>NUCLEOTIDE SEQUENCE [LARGE SCALE GENOMIC DNA]</scope>
    <source>
        <strain evidence="6 7">ATCC 28783</strain>
    </source>
</reference>
<dbReference type="GO" id="GO:0006397">
    <property type="term" value="P:mRNA processing"/>
    <property type="evidence" value="ECO:0007669"/>
    <property type="project" value="UniProtKB-KW"/>
</dbReference>
<evidence type="ECO:0000256" key="2">
    <source>
        <dbReference type="ARBA" id="ARBA00022664"/>
    </source>
</evidence>
<dbReference type="InterPro" id="IPR022075">
    <property type="entry name" value="Symplekin_C"/>
</dbReference>
<evidence type="ECO:0000256" key="3">
    <source>
        <dbReference type="ARBA" id="ARBA00023242"/>
    </source>
</evidence>
<keyword evidence="7" id="KW-1185">Reference proteome</keyword>
<dbReference type="InterPro" id="IPR016024">
    <property type="entry name" value="ARM-type_fold"/>
</dbReference>
<dbReference type="VEuPathDB" id="FungiDB:TREMEDRAFT_74647"/>
<dbReference type="Pfam" id="PF12295">
    <property type="entry name" value="Symplekin_C"/>
    <property type="match status" value="1"/>
</dbReference>
<evidence type="ECO:0000313" key="6">
    <source>
        <dbReference type="EMBL" id="RXK39019.1"/>
    </source>
</evidence>
<dbReference type="InterPro" id="IPR021850">
    <property type="entry name" value="Symplekin/Pta1"/>
</dbReference>
<keyword evidence="3" id="KW-0539">Nucleus</keyword>
<proteinExistence type="predicted"/>
<gene>
    <name evidence="6" type="ORF">M231_03749</name>
</gene>
<dbReference type="AlphaFoldDB" id="A0A4Q1BMG1"/>
<feature type="domain" description="Symplekin/Pta1 N-terminal" evidence="4">
    <location>
        <begin position="124"/>
        <end position="345"/>
    </location>
</feature>
<keyword evidence="2" id="KW-0507">mRNA processing</keyword>
<dbReference type="GO" id="GO:0005847">
    <property type="term" value="C:mRNA cleavage and polyadenylation specificity factor complex"/>
    <property type="evidence" value="ECO:0007669"/>
    <property type="project" value="TreeGrafter"/>
</dbReference>
<dbReference type="Proteomes" id="UP000289152">
    <property type="component" value="Unassembled WGS sequence"/>
</dbReference>
<dbReference type="SUPFAM" id="SSF48371">
    <property type="entry name" value="ARM repeat"/>
    <property type="match status" value="1"/>
</dbReference>
<dbReference type="EMBL" id="SDIL01000038">
    <property type="protein sequence ID" value="RXK39019.1"/>
    <property type="molecule type" value="Genomic_DNA"/>
</dbReference>
<sequence length="1055" mass="116727">MSLYADEDLSAVQDIDTKTLPTIPHDPLQALAAALTCPPESPEQAEALIAAGQRFEEQPDRLPELCGQLLPMVVDGGESLLRSWTLDMVALAVGRSGLKVDVKLAVAQSSLDALNNMLLGGSIPTIKAVIPIFSTIYPMLFRLLATTRPPQQIYDIFLASKSRILAFALDPNIQPRNVGIKARAWKFLQRVLLAGTRAASADPRLQNKAGGNDPSVSMITRESPLNIMEMEDEANLLRTQLVTHMYSSDDPAILQPLFNTLPLLCKSRPTLAALLVSSMTSWTPAALEAAGRPAMQIRAVEKTMRLAMTHVVRQPSLTQFSAQLNDALLRQKLRMDSAFSHENVQRKAKREAIKRGMVVPVAESSEQAVKRVKLEIQPGSGSGKGPEFDVTTLPLETVIDAVMEGLGLVTEAVLETAFKNARQALLDNTADAMPVLGPSLNGEGLKAEVKGEERDEILDPLDMDVDDEDFLLQHAQEDQENVTFADITLPPPEIGSIPEIEDLVNLTLERIWSSGAELASLPDLEPQDGAKIAVQPKEMWMLLLARLATRGPDVKRKAIADFVSANFSDRSKFAAIWLNEEWYSQKLNGSGEYTINLETVLQACLATLDVKDKSLSNFLTSLPEIPLSAVHMLERLCEDVERSVPGLLALRDLVETRPPIRDPSLRTLLELCTHPERKTRFLAISTVRRWVPHSPMSDKVVSFAMGVYRRLVPTPKIQQGDDVEMEDGEQPDEEVYSKFLVETSKESVQQHLELVFALTKRREDLLDDIFSLYPKMESEIQDAVEAEISRLVQSMGATEKLLEVLRNFPQGAEKLALRVMTILSGEGSSQVLVTVVKGLMVERNLDPRFIIPVLGQLDKAEIEKQIPRIVTLLEEPDTRELVKTAFVSVLQKMTPADLLVALHSEETGLKVTIEAVGICFSLTTVFRSDVLATALQRICDLSSLPVIFLRTIIQAVTTYKSLVPFVANTVLPKLVLKRVWEVPQLWDGFMRLARLLGPASYGALVQLGRDQLREVVERQPALKTGLRTFLSGRPGGKAAWVEVSFYDDLKYTADR</sequence>
<name>A0A4Q1BMG1_TREME</name>